<dbReference type="Gene3D" id="3.40.50.300">
    <property type="entry name" value="P-loop containing nucleotide triphosphate hydrolases"/>
    <property type="match status" value="1"/>
</dbReference>
<dbReference type="PANTHER" id="PTHR42788">
    <property type="entry name" value="TAURINE IMPORT ATP-BINDING PROTEIN-RELATED"/>
    <property type="match status" value="1"/>
</dbReference>
<dbReference type="InterPro" id="IPR050166">
    <property type="entry name" value="ABC_transporter_ATP-bind"/>
</dbReference>
<dbReference type="InterPro" id="IPR017871">
    <property type="entry name" value="ABC_transporter-like_CS"/>
</dbReference>
<gene>
    <name evidence="5" type="primary">ssuB_2</name>
    <name evidence="5" type="ORF">MU1_45940</name>
</gene>
<dbReference type="Pfam" id="PF00005">
    <property type="entry name" value="ABC_tran"/>
    <property type="match status" value="1"/>
</dbReference>
<proteinExistence type="predicted"/>
<organism evidence="5 6">
    <name type="scientific">Paenibacillus glycanilyticus</name>
    <dbReference type="NCBI Taxonomy" id="126569"/>
    <lineage>
        <taxon>Bacteria</taxon>
        <taxon>Bacillati</taxon>
        <taxon>Bacillota</taxon>
        <taxon>Bacilli</taxon>
        <taxon>Bacillales</taxon>
        <taxon>Paenibacillaceae</taxon>
        <taxon>Paenibacillus</taxon>
    </lineage>
</organism>
<dbReference type="InterPro" id="IPR003439">
    <property type="entry name" value="ABC_transporter-like_ATP-bd"/>
</dbReference>
<evidence type="ECO:0000256" key="2">
    <source>
        <dbReference type="ARBA" id="ARBA00022741"/>
    </source>
</evidence>
<dbReference type="EMBL" id="BSSQ01000018">
    <property type="protein sequence ID" value="GLX70248.1"/>
    <property type="molecule type" value="Genomic_DNA"/>
</dbReference>
<evidence type="ECO:0000313" key="5">
    <source>
        <dbReference type="EMBL" id="GLX70248.1"/>
    </source>
</evidence>
<dbReference type="PROSITE" id="PS50893">
    <property type="entry name" value="ABC_TRANSPORTER_2"/>
    <property type="match status" value="1"/>
</dbReference>
<evidence type="ECO:0000259" key="4">
    <source>
        <dbReference type="PROSITE" id="PS50893"/>
    </source>
</evidence>
<keyword evidence="1" id="KW-0813">Transport</keyword>
<dbReference type="PROSITE" id="PS00211">
    <property type="entry name" value="ABC_TRANSPORTER_1"/>
    <property type="match status" value="1"/>
</dbReference>
<name>A0ABQ6GLJ9_9BACL</name>
<dbReference type="InterPro" id="IPR003593">
    <property type="entry name" value="AAA+_ATPase"/>
</dbReference>
<keyword evidence="2" id="KW-0547">Nucleotide-binding</keyword>
<keyword evidence="3 5" id="KW-0067">ATP-binding</keyword>
<keyword evidence="6" id="KW-1185">Reference proteome</keyword>
<protein>
    <submittedName>
        <fullName evidence="5">Aliphatic sulfonates import ATP-binding protein SsuB</fullName>
    </submittedName>
</protein>
<accession>A0ABQ6GLJ9</accession>
<reference evidence="5 6" key="1">
    <citation type="submission" date="2023-03" db="EMBL/GenBank/DDBJ databases">
        <title>Draft genome sequence of the bacteria which degrade cell wall of Tricholomamatutake.</title>
        <authorList>
            <person name="Konishi Y."/>
            <person name="Fukuta Y."/>
            <person name="Shirasaka N."/>
        </authorList>
    </citation>
    <scope>NUCLEOTIDE SEQUENCE [LARGE SCALE GENOMIC DNA]</scope>
    <source>
        <strain evidence="6">mu1</strain>
    </source>
</reference>
<comment type="caution">
    <text evidence="5">The sequence shown here is derived from an EMBL/GenBank/DDBJ whole genome shotgun (WGS) entry which is preliminary data.</text>
</comment>
<dbReference type="InterPro" id="IPR027417">
    <property type="entry name" value="P-loop_NTPase"/>
</dbReference>
<dbReference type="SUPFAM" id="SSF52540">
    <property type="entry name" value="P-loop containing nucleoside triphosphate hydrolases"/>
    <property type="match status" value="1"/>
</dbReference>
<sequence>MEVPEMSTALLEIVDVSKTFHSSNEAVPVLDRLKLTVNQGEIVSIIGPSGCGKSTLLKIVAGLDVDIEGRVLLEGELVKKPSQEKGFIFQEHRLFPWLTVERNIAADLSLRNPDVRQKVNELIKLVKLQGFEQAYPKQLSGGMSQRVAIARALLRNPKVLLLDEPFGALDAFTRSHMQEALLDIWRDNRTTMLFVTHDIDEAVFLSHRVIVLDARPGRIKSIVPIDLPFPRKRTGSAFQDLRTLILRALEHEEPENGSTNYTI</sequence>
<dbReference type="CDD" id="cd03293">
    <property type="entry name" value="ABC_NrtD_SsuB_transporters"/>
    <property type="match status" value="1"/>
</dbReference>
<evidence type="ECO:0000256" key="1">
    <source>
        <dbReference type="ARBA" id="ARBA00022448"/>
    </source>
</evidence>
<dbReference type="SMART" id="SM00382">
    <property type="entry name" value="AAA"/>
    <property type="match status" value="1"/>
</dbReference>
<dbReference type="GO" id="GO:0005524">
    <property type="term" value="F:ATP binding"/>
    <property type="evidence" value="ECO:0007669"/>
    <property type="project" value="UniProtKB-KW"/>
</dbReference>
<evidence type="ECO:0000313" key="6">
    <source>
        <dbReference type="Proteomes" id="UP001157114"/>
    </source>
</evidence>
<dbReference type="PANTHER" id="PTHR42788:SF13">
    <property type="entry name" value="ALIPHATIC SULFONATES IMPORT ATP-BINDING PROTEIN SSUB"/>
    <property type="match status" value="1"/>
</dbReference>
<evidence type="ECO:0000256" key="3">
    <source>
        <dbReference type="ARBA" id="ARBA00022840"/>
    </source>
</evidence>
<feature type="domain" description="ABC transporter" evidence="4">
    <location>
        <begin position="11"/>
        <end position="239"/>
    </location>
</feature>
<dbReference type="Proteomes" id="UP001157114">
    <property type="component" value="Unassembled WGS sequence"/>
</dbReference>